<dbReference type="InterPro" id="IPR002205">
    <property type="entry name" value="Topo_IIA_dom_A"/>
</dbReference>
<dbReference type="CDD" id="cd00187">
    <property type="entry name" value="TOP4c"/>
    <property type="match status" value="1"/>
</dbReference>
<evidence type="ECO:0000256" key="3">
    <source>
        <dbReference type="ARBA" id="ARBA00022741"/>
    </source>
</evidence>
<dbReference type="PROSITE" id="PS52040">
    <property type="entry name" value="TOPO_IIA"/>
    <property type="match status" value="1"/>
</dbReference>
<dbReference type="SUPFAM" id="SSF101904">
    <property type="entry name" value="GyrA/ParC C-terminal domain-like"/>
    <property type="match status" value="1"/>
</dbReference>
<comment type="miscellaneous">
    <text evidence="8">Few gyrases are as efficient as E.coli at forming negative supercoils. Not all organisms have 2 type II topoisomerases; in organisms with a single type II topoisomerase this enzyme also has to decatenate newly replicated chromosomes.</text>
</comment>
<dbReference type="EC" id="5.6.2.2" evidence="8"/>
<evidence type="ECO:0000313" key="14">
    <source>
        <dbReference type="Proteomes" id="UP001242811"/>
    </source>
</evidence>
<dbReference type="RefSeq" id="WP_152380015.1">
    <property type="nucleotide sequence ID" value="NZ_CP045298.1"/>
</dbReference>
<comment type="subcellular location">
    <subcellularLocation>
        <location evidence="8">Cytoplasm</location>
    </subcellularLocation>
</comment>
<dbReference type="Gene3D" id="3.30.1360.40">
    <property type="match status" value="1"/>
</dbReference>
<dbReference type="InterPro" id="IPR006691">
    <property type="entry name" value="GyrA/parC_rep"/>
</dbReference>
<keyword evidence="14" id="KW-1185">Reference proteome</keyword>
<dbReference type="EMBL" id="JAUSWA010000002">
    <property type="protein sequence ID" value="MDQ0492240.1"/>
    <property type="molecule type" value="Genomic_DNA"/>
</dbReference>
<proteinExistence type="inferred from homology"/>
<dbReference type="Proteomes" id="UP001242811">
    <property type="component" value="Unassembled WGS sequence"/>
</dbReference>
<dbReference type="PANTHER" id="PTHR43493">
    <property type="entry name" value="DNA GYRASE/TOPOISOMERASE SUBUNIT A"/>
    <property type="match status" value="1"/>
</dbReference>
<evidence type="ECO:0000256" key="10">
    <source>
        <dbReference type="SAM" id="Coils"/>
    </source>
</evidence>
<evidence type="ECO:0000256" key="4">
    <source>
        <dbReference type="ARBA" id="ARBA00022840"/>
    </source>
</evidence>
<protein>
    <recommendedName>
        <fullName evidence="8">DNA gyrase subunit A</fullName>
        <ecNumber evidence="8">5.6.2.2</ecNumber>
    </recommendedName>
</protein>
<dbReference type="PANTHER" id="PTHR43493:SF5">
    <property type="entry name" value="DNA GYRASE SUBUNIT A, CHLOROPLASTIC_MITOCHONDRIAL"/>
    <property type="match status" value="1"/>
</dbReference>
<feature type="short sequence motif" description="GyrA-box" evidence="8">
    <location>
        <begin position="525"/>
        <end position="531"/>
    </location>
</feature>
<dbReference type="InterPro" id="IPR013758">
    <property type="entry name" value="Topo_IIA_A/C_ab"/>
</dbReference>
<dbReference type="InterPro" id="IPR013757">
    <property type="entry name" value="Topo_IIA_A_a_sf"/>
</dbReference>
<evidence type="ECO:0000256" key="1">
    <source>
        <dbReference type="ARBA" id="ARBA00000185"/>
    </source>
</evidence>
<feature type="compositionally biased region" description="Acidic residues" evidence="11">
    <location>
        <begin position="836"/>
        <end position="854"/>
    </location>
</feature>
<sequence>MADQNNPQIINRDIGVEMRESFMDYAMSIIVSRALPDVRDGLKPVHRRILYAMSELGMSPDKPYKKSARIVGEVIGKYHPHGDTAVYDTMVRMAQDFSLRYMLVDGHGNFGSVDGDMAAAMRYTEARLSKIAMEMLRDLNKETVDFMPNYDGEESEPVVLPARYPNLLVNGVGGIAVGMATNIPPHNLGEVINGVQAMIENPDITPMELMDYIQGPDFPTAGYILGRSGIRQAYQTGRGSVTMRAKTTIEEIGNKARIIVHELPYQVNKARLVEKIAELVRDKRIEGITDLRDESDRTGMRIVIELRRDVNPNVVLNNLFKHTAMQSNFGINMLAIVNNEPKILNLKDVLYYYLKHQVEVIRRRTEFDLKKAEARAHILEGLRIALDHLDEVIALIRSSQTAEAAREGLIERFSLTLEQAQAILDMRLQRLTGLEREKIENEYNELIQKIAEYREILANEHLVLNIISEELNELKDRFADERRTEITVGEESILDEDLIPREDVIITVTHTGYIKRLPVTTYRSQKRGGRGVVGMDTKDEDFVEHLFITNSHHHLLFFTDKGKVYRIKAYEIPDLSRTARGTPIINLIQIEQGESINAVIPIEEFVEDSYLFFATQQGIIKKTPLDDYANIRKGGLIAINLREDDALIEVKLTDGQQEMIIGTAEGMSIRFHESDVRSMGRSATGVKGISLDESDAVIGMDVVDTDLDILIVTAKGYGKRTPVADYRIQSRGGKGIKTINVTDKNGPVVGLKVVKTEEDLMIITASGTLIRTSMDEISTMGRNTQGVRLINIREDDSVATVCRANKNEEQDELLEELLEDGEASGDTSPSGAEPVLDMDTEDTEGSESESSENE</sequence>
<organism evidence="13 14">
    <name type="scientific">Paenibacillus brasilensis</name>
    <dbReference type="NCBI Taxonomy" id="128574"/>
    <lineage>
        <taxon>Bacteria</taxon>
        <taxon>Bacillati</taxon>
        <taxon>Bacillota</taxon>
        <taxon>Bacilli</taxon>
        <taxon>Bacillales</taxon>
        <taxon>Paenibacillaceae</taxon>
        <taxon>Paenibacillus</taxon>
    </lineage>
</organism>
<dbReference type="Pfam" id="PF03989">
    <property type="entry name" value="DNA_gyraseA_C"/>
    <property type="match status" value="6"/>
</dbReference>
<feature type="coiled-coil region" evidence="10">
    <location>
        <begin position="417"/>
        <end position="484"/>
    </location>
</feature>
<evidence type="ECO:0000259" key="12">
    <source>
        <dbReference type="PROSITE" id="PS52040"/>
    </source>
</evidence>
<feature type="region of interest" description="Disordered" evidence="11">
    <location>
        <begin position="815"/>
        <end position="854"/>
    </location>
</feature>
<name>A0ABU0KSC0_9BACL</name>
<evidence type="ECO:0000256" key="5">
    <source>
        <dbReference type="ARBA" id="ARBA00023029"/>
    </source>
</evidence>
<keyword evidence="4 8" id="KW-0067">ATP-binding</keyword>
<evidence type="ECO:0000313" key="13">
    <source>
        <dbReference type="EMBL" id="MDQ0492240.1"/>
    </source>
</evidence>
<comment type="caution">
    <text evidence="13">The sequence shown here is derived from an EMBL/GenBank/DDBJ whole genome shotgun (WGS) entry which is preliminary data.</text>
</comment>
<keyword evidence="6 8" id="KW-0238">DNA-binding</keyword>
<evidence type="ECO:0000256" key="6">
    <source>
        <dbReference type="ARBA" id="ARBA00023125"/>
    </source>
</evidence>
<dbReference type="NCBIfam" id="TIGR01063">
    <property type="entry name" value="gyrA"/>
    <property type="match status" value="1"/>
</dbReference>
<dbReference type="Pfam" id="PF00521">
    <property type="entry name" value="DNA_topoisoIV"/>
    <property type="match status" value="1"/>
</dbReference>
<keyword evidence="10" id="KW-0175">Coiled coil</keyword>
<reference evidence="13 14" key="1">
    <citation type="submission" date="2023-07" db="EMBL/GenBank/DDBJ databases">
        <title>Genomic Encyclopedia of Type Strains, Phase IV (KMG-IV): sequencing the most valuable type-strain genomes for metagenomic binning, comparative biology and taxonomic classification.</title>
        <authorList>
            <person name="Goeker M."/>
        </authorList>
    </citation>
    <scope>NUCLEOTIDE SEQUENCE [LARGE SCALE GENOMIC DNA]</scope>
    <source>
        <strain evidence="13 14">DSM 14914</strain>
    </source>
</reference>
<dbReference type="NCBIfam" id="NF004044">
    <property type="entry name" value="PRK05561.1"/>
    <property type="match status" value="1"/>
</dbReference>
<comment type="subunit">
    <text evidence="8">Heterotetramer, composed of two GyrA and two GyrB chains. In the heterotetramer, GyrA contains the active site tyrosine that forms a transient covalent intermediate with DNA, while GyrB binds cofactors and catalyzes ATP hydrolysis.</text>
</comment>
<dbReference type="NCBIfam" id="NF004043">
    <property type="entry name" value="PRK05560.1"/>
    <property type="match status" value="1"/>
</dbReference>
<dbReference type="Gene3D" id="3.90.199.10">
    <property type="entry name" value="Topoisomerase II, domain 5"/>
    <property type="match status" value="1"/>
</dbReference>
<dbReference type="InterPro" id="IPR005743">
    <property type="entry name" value="GyrA"/>
</dbReference>
<dbReference type="Gene3D" id="1.10.268.10">
    <property type="entry name" value="Topoisomerase, domain 3"/>
    <property type="match status" value="1"/>
</dbReference>
<gene>
    <name evidence="8" type="primary">gyrA</name>
    <name evidence="13" type="ORF">QOZ95_000387</name>
</gene>
<evidence type="ECO:0000256" key="8">
    <source>
        <dbReference type="HAMAP-Rule" id="MF_01897"/>
    </source>
</evidence>
<keyword evidence="3 8" id="KW-0547">Nucleotide-binding</keyword>
<evidence type="ECO:0000256" key="7">
    <source>
        <dbReference type="ARBA" id="ARBA00023235"/>
    </source>
</evidence>
<evidence type="ECO:0000256" key="2">
    <source>
        <dbReference type="ARBA" id="ARBA00008263"/>
    </source>
</evidence>
<feature type="active site" description="O-(5'-phospho-DNA)-tyrosine intermediate" evidence="8 9">
    <location>
        <position position="123"/>
    </location>
</feature>
<dbReference type="SUPFAM" id="SSF56719">
    <property type="entry name" value="Type II DNA topoisomerase"/>
    <property type="match status" value="1"/>
</dbReference>
<evidence type="ECO:0000256" key="9">
    <source>
        <dbReference type="PROSITE-ProRule" id="PRU01384"/>
    </source>
</evidence>
<keyword evidence="8" id="KW-0963">Cytoplasm</keyword>
<dbReference type="GO" id="GO:0003918">
    <property type="term" value="F:DNA topoisomerase type II (double strand cut, ATP-hydrolyzing) activity"/>
    <property type="evidence" value="ECO:0007669"/>
    <property type="project" value="UniProtKB-EC"/>
</dbReference>
<evidence type="ECO:0000256" key="11">
    <source>
        <dbReference type="SAM" id="MobiDB-lite"/>
    </source>
</evidence>
<comment type="function">
    <text evidence="8">A type II topoisomerase that negatively supercoils closed circular double-stranded (ds) DNA in an ATP-dependent manner to modulate DNA topology and maintain chromosomes in an underwound state. Negative supercoiling favors strand separation, and DNA replication, transcription, recombination and repair, all of which involve strand separation. Also able to catalyze the interconversion of other topological isomers of dsDNA rings, including catenanes and knotted rings. Type II topoisomerases break and join 2 DNA strands simultaneously in an ATP-dependent manner.</text>
</comment>
<dbReference type="InterPro" id="IPR035516">
    <property type="entry name" value="Gyrase/topoIV_suA_C"/>
</dbReference>
<keyword evidence="7 8" id="KW-0413">Isomerase</keyword>
<feature type="domain" description="Topo IIA-type catalytic" evidence="12">
    <location>
        <begin position="35"/>
        <end position="498"/>
    </location>
</feature>
<dbReference type="Gene3D" id="2.120.10.90">
    <property type="entry name" value="DNA gyrase/topoisomerase IV, subunit A, C-terminal"/>
    <property type="match status" value="1"/>
</dbReference>
<dbReference type="InterPro" id="IPR013760">
    <property type="entry name" value="Topo_IIA-like_dom_sf"/>
</dbReference>
<keyword evidence="5 8" id="KW-0799">Topoisomerase</keyword>
<dbReference type="InterPro" id="IPR050220">
    <property type="entry name" value="Type_II_DNA_Topoisomerases"/>
</dbReference>
<accession>A0ABU0KSC0</accession>
<comment type="similarity">
    <text evidence="2 8">Belongs to the type II topoisomerase GyrA/ParC subunit family.</text>
</comment>
<dbReference type="SMART" id="SM00434">
    <property type="entry name" value="TOP4c"/>
    <property type="match status" value="1"/>
</dbReference>
<comment type="catalytic activity">
    <reaction evidence="1 8 9">
        <text>ATP-dependent breakage, passage and rejoining of double-stranded DNA.</text>
        <dbReference type="EC" id="5.6.2.2"/>
    </reaction>
</comment>
<dbReference type="HAMAP" id="MF_01897">
    <property type="entry name" value="GyrA"/>
    <property type="match status" value="1"/>
</dbReference>